<dbReference type="InterPro" id="IPR008928">
    <property type="entry name" value="6-hairpin_glycosidase_sf"/>
</dbReference>
<dbReference type="PANTHER" id="PTHR31084:SF0">
    <property type="entry name" value="ALPHA-L-FUCOSIDASE 2"/>
    <property type="match status" value="1"/>
</dbReference>
<dbReference type="RefSeq" id="WP_136370248.1">
    <property type="nucleotide sequence ID" value="NZ_SSOB01000014.1"/>
</dbReference>
<dbReference type="InterPro" id="IPR013780">
    <property type="entry name" value="Glyco_hydro_b"/>
</dbReference>
<dbReference type="InterPro" id="IPR049053">
    <property type="entry name" value="AFCA-like_C"/>
</dbReference>
<dbReference type="FunFam" id="1.50.10.10:FF:000028">
    <property type="entry name" value="Alpha-L-fucosidase 2"/>
    <property type="match status" value="1"/>
</dbReference>
<dbReference type="AlphaFoldDB" id="A0A4S4BVJ6"/>
<dbReference type="GO" id="GO:0005975">
    <property type="term" value="P:carbohydrate metabolic process"/>
    <property type="evidence" value="ECO:0007669"/>
    <property type="project" value="InterPro"/>
</dbReference>
<organism evidence="4 5">
    <name type="scientific">Cohnella fermenti</name>
    <dbReference type="NCBI Taxonomy" id="2565925"/>
    <lineage>
        <taxon>Bacteria</taxon>
        <taxon>Bacillati</taxon>
        <taxon>Bacillota</taxon>
        <taxon>Bacilli</taxon>
        <taxon>Bacillales</taxon>
        <taxon>Paenibacillaceae</taxon>
        <taxon>Cohnella</taxon>
    </lineage>
</organism>
<dbReference type="InterPro" id="IPR012341">
    <property type="entry name" value="6hp_glycosidase-like_sf"/>
</dbReference>
<dbReference type="InterPro" id="IPR054363">
    <property type="entry name" value="GH95_cat"/>
</dbReference>
<dbReference type="Gene3D" id="2.60.40.1180">
    <property type="entry name" value="Golgi alpha-mannosidase II"/>
    <property type="match status" value="1"/>
</dbReference>
<evidence type="ECO:0000259" key="3">
    <source>
        <dbReference type="Pfam" id="PF22124"/>
    </source>
</evidence>
<dbReference type="SUPFAM" id="SSF48208">
    <property type="entry name" value="Six-hairpin glycosidases"/>
    <property type="match status" value="1"/>
</dbReference>
<gene>
    <name evidence="4" type="ORF">E6C55_13080</name>
</gene>
<accession>A0A4S4BVJ6</accession>
<name>A0A4S4BVJ6_9BACL</name>
<evidence type="ECO:0000313" key="5">
    <source>
        <dbReference type="Proteomes" id="UP000310636"/>
    </source>
</evidence>
<dbReference type="Proteomes" id="UP000310636">
    <property type="component" value="Unassembled WGS sequence"/>
</dbReference>
<dbReference type="Gene3D" id="2.70.98.50">
    <property type="entry name" value="putative glycoside hydrolase family protein from bacillus halodurans"/>
    <property type="match status" value="1"/>
</dbReference>
<evidence type="ECO:0000313" key="4">
    <source>
        <dbReference type="EMBL" id="THF79142.1"/>
    </source>
</evidence>
<comment type="caution">
    <text evidence="4">The sequence shown here is derived from an EMBL/GenBank/DDBJ whole genome shotgun (WGS) entry which is preliminary data.</text>
</comment>
<dbReference type="Pfam" id="PF21307">
    <property type="entry name" value="Glyco_hydro_95_C"/>
    <property type="match status" value="1"/>
</dbReference>
<evidence type="ECO:0000259" key="1">
    <source>
        <dbReference type="Pfam" id="PF14498"/>
    </source>
</evidence>
<sequence length="807" mass="90751">MELAYDRPARTWTEALPVGNGRLGGMVFGGIDRELISLNEDTLWSGYPRDWNNPRALEALAEVRRAVLEERYEDAERLSKAGMMGPYTQAYMPLGDWHIRFHHGHFADGYRRSLDLEKACANTSYEIGGVAYTRELFASGPDQALVCRLVSSKPGMLDLTAWLDSPLRSTTVWSDGTQEEAYYAVRGDCPSEVSPDYTFDPVPIKYDPESASRTVSFEGRLACRADSGAEVSVNHTGIRIRGATEVLFGFTAGTSFAGFDRMPDSESFPPGELAASRLREALAKPYPELKRRHEREYRALFDRFSLRLGPVPSDDRRRATTDERLWKHGAEDAELVALFVQYGRYLLLSSSRPGTQPANLQGIWNQHVRPIWSCNYTLNINLQMNYWLAEPTNLSECHEPLLQFVEDLSVTGEETARIHYGCQGWAAHHNSDVWRQSAPPGNYGDGNPLWANWPMGGVWLCAHLWEHYLFTGDEEFLRTRAYPVLRQAALFCLDWLTPDGRGMYRTNPSTSPEHRFRLPDGRTPALTVSSTMDISLIRELFVHCVDAAELLGLSEPLLPLLRARLTELPAAKIGSRGNVQEWFHDFEDEDEEHRHVSHLYDLYPGSAWGRNRHAHLYEAARRSMELRGDGGTGWSLAWKIALRARLREGNRAYALIRRLLSPVEDDGVMDFTRGGVYANLFDAHPPFQIDGNFGAAAGIVELLLQSHEGTIELLPALPDAWPEGELAGAKARGGFTVDIEWEQGRLKRAFLLSSADRLLRVAAGQPFRLLCARSGSTLTAEPATEQTIETKKGLLYEVRPEAEIQEQ</sequence>
<dbReference type="Pfam" id="PF22124">
    <property type="entry name" value="Glyco_hydro_95_cat"/>
    <property type="match status" value="1"/>
</dbReference>
<protein>
    <submittedName>
        <fullName evidence="4">Glycoside hydrolase family 95 protein</fullName>
    </submittedName>
</protein>
<feature type="domain" description="Glycosyl hydrolase family 95 catalytic" evidence="3">
    <location>
        <begin position="286"/>
        <end position="703"/>
    </location>
</feature>
<dbReference type="PIRSF" id="PIRSF007663">
    <property type="entry name" value="UCP007663"/>
    <property type="match status" value="1"/>
</dbReference>
<dbReference type="Gene3D" id="1.50.10.10">
    <property type="match status" value="1"/>
</dbReference>
<proteinExistence type="predicted"/>
<dbReference type="InterPro" id="IPR016518">
    <property type="entry name" value="Alpha-L-fucosidase"/>
</dbReference>
<dbReference type="InterPro" id="IPR027414">
    <property type="entry name" value="GH95_N_dom"/>
</dbReference>
<feature type="domain" description="Glycosyl hydrolase family 95 N-terminal" evidence="1">
    <location>
        <begin position="3"/>
        <end position="257"/>
    </location>
</feature>
<dbReference type="PANTHER" id="PTHR31084">
    <property type="entry name" value="ALPHA-L-FUCOSIDASE 2"/>
    <property type="match status" value="1"/>
</dbReference>
<dbReference type="EMBL" id="SSOB01000014">
    <property type="protein sequence ID" value="THF79142.1"/>
    <property type="molecule type" value="Genomic_DNA"/>
</dbReference>
<keyword evidence="4" id="KW-0378">Hydrolase</keyword>
<reference evidence="4 5" key="1">
    <citation type="submission" date="2019-04" db="EMBL/GenBank/DDBJ databases">
        <title>Cohnella sp. nov. isolated from preserved vegetables.</title>
        <authorList>
            <person name="Lin S.-Y."/>
            <person name="Hung M.-H."/>
            <person name="Young C.-C."/>
        </authorList>
    </citation>
    <scope>NUCLEOTIDE SEQUENCE [LARGE SCALE GENOMIC DNA]</scope>
    <source>
        <strain evidence="4 5">CC-MHH1044</strain>
    </source>
</reference>
<evidence type="ECO:0000259" key="2">
    <source>
        <dbReference type="Pfam" id="PF21307"/>
    </source>
</evidence>
<dbReference type="Pfam" id="PF14498">
    <property type="entry name" value="Glyco_hyd_65N_2"/>
    <property type="match status" value="1"/>
</dbReference>
<keyword evidence="5" id="KW-1185">Reference proteome</keyword>
<dbReference type="GO" id="GO:0004560">
    <property type="term" value="F:alpha-L-fucosidase activity"/>
    <property type="evidence" value="ECO:0007669"/>
    <property type="project" value="InterPro"/>
</dbReference>
<feature type="domain" description="Alpha fucosidase A-like C-terminal" evidence="2">
    <location>
        <begin position="705"/>
        <end position="797"/>
    </location>
</feature>
<dbReference type="OrthoDB" id="9802600at2"/>